<dbReference type="InterPro" id="IPR000531">
    <property type="entry name" value="Beta-barrel_TonB"/>
</dbReference>
<evidence type="ECO:0000259" key="11">
    <source>
        <dbReference type="Pfam" id="PF00593"/>
    </source>
</evidence>
<name>A0ABZ0W5L7_9BACT</name>
<reference evidence="13 14" key="1">
    <citation type="submission" date="2023-12" db="EMBL/GenBank/DDBJ databases">
        <title>Genome sequencing and assembly of bacterial species from a model synthetic community.</title>
        <authorList>
            <person name="Hogle S.L."/>
        </authorList>
    </citation>
    <scope>NUCLEOTIDE SEQUENCE [LARGE SCALE GENOMIC DNA]</scope>
    <source>
        <strain evidence="13 14">HAMBI_3031</strain>
    </source>
</reference>
<evidence type="ECO:0000256" key="8">
    <source>
        <dbReference type="PROSITE-ProRule" id="PRU01360"/>
    </source>
</evidence>
<evidence type="ECO:0000313" key="14">
    <source>
        <dbReference type="Proteomes" id="UP001325680"/>
    </source>
</evidence>
<keyword evidence="3 8" id="KW-1134">Transmembrane beta strand</keyword>
<keyword evidence="14" id="KW-1185">Reference proteome</keyword>
<dbReference type="InterPro" id="IPR037066">
    <property type="entry name" value="Plug_dom_sf"/>
</dbReference>
<dbReference type="Proteomes" id="UP001325680">
    <property type="component" value="Chromosome"/>
</dbReference>
<accession>A0ABZ0W5L7</accession>
<dbReference type="InterPro" id="IPR039426">
    <property type="entry name" value="TonB-dep_rcpt-like"/>
</dbReference>
<dbReference type="EMBL" id="CP139960">
    <property type="protein sequence ID" value="WQD38527.1"/>
    <property type="molecule type" value="Genomic_DNA"/>
</dbReference>
<dbReference type="InterPro" id="IPR036942">
    <property type="entry name" value="Beta-barrel_TonB_sf"/>
</dbReference>
<protein>
    <submittedName>
        <fullName evidence="13">SusC/RagA family TonB-linked outer membrane protein</fullName>
    </submittedName>
</protein>
<keyword evidence="2 8" id="KW-0813">Transport</keyword>
<dbReference type="NCBIfam" id="TIGR04056">
    <property type="entry name" value="OMP_RagA_SusC"/>
    <property type="match status" value="1"/>
</dbReference>
<dbReference type="PROSITE" id="PS52016">
    <property type="entry name" value="TONB_DEPENDENT_REC_3"/>
    <property type="match status" value="1"/>
</dbReference>
<dbReference type="InterPro" id="IPR023996">
    <property type="entry name" value="TonB-dep_OMP_SusC/RagA"/>
</dbReference>
<evidence type="ECO:0000256" key="5">
    <source>
        <dbReference type="ARBA" id="ARBA00023077"/>
    </source>
</evidence>
<proteinExistence type="inferred from homology"/>
<keyword evidence="6 8" id="KW-0472">Membrane</keyword>
<evidence type="ECO:0000256" key="3">
    <source>
        <dbReference type="ARBA" id="ARBA00022452"/>
    </source>
</evidence>
<keyword evidence="5 9" id="KW-0798">TonB box</keyword>
<gene>
    <name evidence="13" type="ORF">U0035_00005</name>
</gene>
<evidence type="ECO:0000256" key="1">
    <source>
        <dbReference type="ARBA" id="ARBA00004571"/>
    </source>
</evidence>
<organism evidence="13 14">
    <name type="scientific">Niabella yanshanensis</name>
    <dbReference type="NCBI Taxonomy" id="577386"/>
    <lineage>
        <taxon>Bacteria</taxon>
        <taxon>Pseudomonadati</taxon>
        <taxon>Bacteroidota</taxon>
        <taxon>Chitinophagia</taxon>
        <taxon>Chitinophagales</taxon>
        <taxon>Chitinophagaceae</taxon>
        <taxon>Niabella</taxon>
    </lineage>
</organism>
<dbReference type="RefSeq" id="WP_114791277.1">
    <property type="nucleotide sequence ID" value="NZ_CP139960.1"/>
</dbReference>
<feature type="domain" description="TonB-dependent receptor plug" evidence="12">
    <location>
        <begin position="55"/>
        <end position="154"/>
    </location>
</feature>
<evidence type="ECO:0000256" key="2">
    <source>
        <dbReference type="ARBA" id="ARBA00022448"/>
    </source>
</evidence>
<dbReference type="Pfam" id="PF00593">
    <property type="entry name" value="TonB_dep_Rec_b-barrel"/>
    <property type="match status" value="1"/>
</dbReference>
<evidence type="ECO:0000256" key="4">
    <source>
        <dbReference type="ARBA" id="ARBA00022692"/>
    </source>
</evidence>
<dbReference type="SUPFAM" id="SSF56935">
    <property type="entry name" value="Porins"/>
    <property type="match status" value="1"/>
</dbReference>
<dbReference type="InterPro" id="IPR012910">
    <property type="entry name" value="Plug_dom"/>
</dbReference>
<evidence type="ECO:0000256" key="10">
    <source>
        <dbReference type="SAM" id="SignalP"/>
    </source>
</evidence>
<feature type="domain" description="TonB-dependent receptor-like beta-barrel" evidence="11">
    <location>
        <begin position="332"/>
        <end position="903"/>
    </location>
</feature>
<evidence type="ECO:0000256" key="9">
    <source>
        <dbReference type="RuleBase" id="RU003357"/>
    </source>
</evidence>
<evidence type="ECO:0000259" key="12">
    <source>
        <dbReference type="Pfam" id="PF07715"/>
    </source>
</evidence>
<keyword evidence="7 8" id="KW-0998">Cell outer membrane</keyword>
<evidence type="ECO:0000256" key="7">
    <source>
        <dbReference type="ARBA" id="ARBA00023237"/>
    </source>
</evidence>
<comment type="similarity">
    <text evidence="8 9">Belongs to the TonB-dependent receptor family.</text>
</comment>
<keyword evidence="4 8" id="KW-0812">Transmembrane</keyword>
<dbReference type="Pfam" id="PF07715">
    <property type="entry name" value="Plug"/>
    <property type="match status" value="1"/>
</dbReference>
<evidence type="ECO:0000256" key="6">
    <source>
        <dbReference type="ARBA" id="ARBA00023136"/>
    </source>
</evidence>
<comment type="subcellular location">
    <subcellularLocation>
        <location evidence="1 8">Cell outer membrane</location>
        <topology evidence="1 8">Multi-pass membrane protein</topology>
    </subcellularLocation>
</comment>
<sequence length="937" mass="103384">MISFRQTLALKAVVVMICCLPLGLLAQSDTTAINTMSENDSAQTIYPLIFYKIKKSGSTASASVVPGTSIRHTPVMSFPAGLAGQLPGLKINQTNGQPLNEGISMLLRGRSPLVLIDGIPRSITEIGIEEIESVTVLKDAVALAMLGVRGAGGAISVVTKKGAPMKSEINFSGQWGTQQPTQNLIGNPLDAYQYALLYNEALKNDGLSVANNGFSDAAIQAYKDGSDPYLYPNVNWRDEVTRKSAPVARYNINARGGNEFFKYFVNLEHFNQDGFFKTDNSNNYSTNAGAKGYFVRSNVDVKITDRLDGGIYIMGRIMDLNAPGSDGANNIFQAILNTPASAYPIRNPNGSFGGSSRFQNNILGQSQYSGYFIGHTRTVLTDFYLRRDLDDVLPGLWAKARVSFFSDMRENYTRSKTFAVFQIMNNDANTPVYGQYGTNSEQGNSNAVSFQNRSNFQEFSIGYSRNKGLHDLDLLLLANRDNLIAGSNLKLTVQGISAHASYMYDKRFIAEFAGAYNGANRYPSDGGFKYGLFPSIGLGWNLHNESFLKNKNWLNELKVHGSYGMSGLDNGSYFTYIQSYNNAPTTYFGTSATSTTTIAESFLANPNITYEKAKMLNIGFDSRFLNNRLSFDVDYYFNKYSDLSIIRGTNSGTLGIAYPNENIGKQHNSGIEAVLGWKETRGKFGYSVAINAAIQQTNLVYNGEPAQIYEWMQRTGHPVGLTYGYVAEGLYQTQAELDSRATTEGYIPQLGDIKFKDLNNDGAINQYDMTIIGSEKPSVLLGANLGLQWSRFDLSTLLVAELNRQVYPSGNSYREFLEGVGQAFEVHLDRWTPANPNASYPRLTTNGGPFNGEFNNAATNSFWLRNGNFLRVRSLELGYSIPASILNRIKLKSTRVFVNGYNLFSLSSKTFNGADPENYRGLYPIQKVVSFGIHVKL</sequence>
<dbReference type="Gene3D" id="2.40.170.20">
    <property type="entry name" value="TonB-dependent receptor, beta-barrel domain"/>
    <property type="match status" value="1"/>
</dbReference>
<feature type="chain" id="PRO_5045073217" evidence="10">
    <location>
        <begin position="27"/>
        <end position="937"/>
    </location>
</feature>
<feature type="signal peptide" evidence="10">
    <location>
        <begin position="1"/>
        <end position="26"/>
    </location>
</feature>
<evidence type="ECO:0000313" key="13">
    <source>
        <dbReference type="EMBL" id="WQD38527.1"/>
    </source>
</evidence>
<keyword evidence="10" id="KW-0732">Signal</keyword>
<dbReference type="Gene3D" id="2.170.130.10">
    <property type="entry name" value="TonB-dependent receptor, plug domain"/>
    <property type="match status" value="1"/>
</dbReference>